<proteinExistence type="predicted"/>
<gene>
    <name evidence="2" type="ORF">DFH07DRAFT_964286</name>
</gene>
<protein>
    <submittedName>
        <fullName evidence="2">Uncharacterized protein</fullName>
    </submittedName>
</protein>
<organism evidence="2 3">
    <name type="scientific">Mycena maculata</name>
    <dbReference type="NCBI Taxonomy" id="230809"/>
    <lineage>
        <taxon>Eukaryota</taxon>
        <taxon>Fungi</taxon>
        <taxon>Dikarya</taxon>
        <taxon>Basidiomycota</taxon>
        <taxon>Agaricomycotina</taxon>
        <taxon>Agaricomycetes</taxon>
        <taxon>Agaricomycetidae</taxon>
        <taxon>Agaricales</taxon>
        <taxon>Marasmiineae</taxon>
        <taxon>Mycenaceae</taxon>
        <taxon>Mycena</taxon>
    </lineage>
</organism>
<dbReference type="Gene3D" id="3.40.50.11350">
    <property type="match status" value="1"/>
</dbReference>
<accession>A0AAD7N3L3</accession>
<dbReference type="EMBL" id="JARJLG010000114">
    <property type="protein sequence ID" value="KAJ7743038.1"/>
    <property type="molecule type" value="Genomic_DNA"/>
</dbReference>
<keyword evidence="3" id="KW-1185">Reference proteome</keyword>
<reference evidence="2" key="1">
    <citation type="submission" date="2023-03" db="EMBL/GenBank/DDBJ databases">
        <title>Massive genome expansion in bonnet fungi (Mycena s.s.) driven by repeated elements and novel gene families across ecological guilds.</title>
        <authorList>
            <consortium name="Lawrence Berkeley National Laboratory"/>
            <person name="Harder C.B."/>
            <person name="Miyauchi S."/>
            <person name="Viragh M."/>
            <person name="Kuo A."/>
            <person name="Thoen E."/>
            <person name="Andreopoulos B."/>
            <person name="Lu D."/>
            <person name="Skrede I."/>
            <person name="Drula E."/>
            <person name="Henrissat B."/>
            <person name="Morin E."/>
            <person name="Kohler A."/>
            <person name="Barry K."/>
            <person name="LaButti K."/>
            <person name="Morin E."/>
            <person name="Salamov A."/>
            <person name="Lipzen A."/>
            <person name="Mereny Z."/>
            <person name="Hegedus B."/>
            <person name="Baldrian P."/>
            <person name="Stursova M."/>
            <person name="Weitz H."/>
            <person name="Taylor A."/>
            <person name="Grigoriev I.V."/>
            <person name="Nagy L.G."/>
            <person name="Martin F."/>
            <person name="Kauserud H."/>
        </authorList>
    </citation>
    <scope>NUCLEOTIDE SEQUENCE</scope>
    <source>
        <strain evidence="2">CBHHK188m</strain>
    </source>
</reference>
<evidence type="ECO:0000256" key="1">
    <source>
        <dbReference type="SAM" id="Phobius"/>
    </source>
</evidence>
<evidence type="ECO:0000313" key="2">
    <source>
        <dbReference type="EMBL" id="KAJ7743038.1"/>
    </source>
</evidence>
<comment type="caution">
    <text evidence="2">The sequence shown here is derived from an EMBL/GenBank/DDBJ whole genome shotgun (WGS) entry which is preliminary data.</text>
</comment>
<name>A0AAD7N3L3_9AGAR</name>
<dbReference type="CDD" id="cd11296">
    <property type="entry name" value="O-FucT_like"/>
    <property type="match status" value="1"/>
</dbReference>
<keyword evidence="1" id="KW-0472">Membrane</keyword>
<feature type="transmembrane region" description="Helical" evidence="1">
    <location>
        <begin position="12"/>
        <end position="32"/>
    </location>
</feature>
<sequence length="489" mass="54215">MNCRRRLLGRHTALVKLCLWLVVGYGFVWLFVLHHELPSAHWSTPPIDELGRPTFRYVKRYEKNLPQLRALPSKGTDRPRYLFFAGAQSGSGWNNVLQEQLLNNHLAHLSQRAYVFPHYVPEDDPRFPEMLANGTRSLIKIPINALVSGPTGGGPLSYDGRDSLARRAVPEEYWHTVCPPAEVVVVNLSEAMHEMELDGASDGQEIMASWADKLLKISAPCVSIEGGAPFDYMLTGSSRVLSIWPSYSHSPILKYFAWSPIVTAALFWNFHLLSQSPPPGFLVPFPGNPHKFESFPALHTSEQTIPGLLGIHVRRGDYESHCVFLAEVGATYNAWSLLGTPGISNWSSTLPDYVWPALPDYLDVPPGQSLKAAKIDHCWPSPAAIVARAHKVREGTARRQALRRIYISTNGDPAWVRDLTALLTVDGWEVSSSLDMVLTLEGRAVSQAVDMGVLTSAESFIGVGFSSLTSNVVQLRLAGGRHPDTIHFW</sequence>
<dbReference type="Proteomes" id="UP001215280">
    <property type="component" value="Unassembled WGS sequence"/>
</dbReference>
<keyword evidence="1" id="KW-0812">Transmembrane</keyword>
<keyword evidence="1" id="KW-1133">Transmembrane helix</keyword>
<dbReference type="AlphaFoldDB" id="A0AAD7N3L3"/>
<evidence type="ECO:0000313" key="3">
    <source>
        <dbReference type="Proteomes" id="UP001215280"/>
    </source>
</evidence>